<dbReference type="AlphaFoldDB" id="A0A0B7C2I5"/>
<dbReference type="PROSITE" id="PS50081">
    <property type="entry name" value="ZF_DAG_PE_2"/>
    <property type="match status" value="1"/>
</dbReference>
<protein>
    <recommendedName>
        <fullName evidence="3">Phorbol-ester/DAG-type domain-containing protein</fullName>
    </recommendedName>
</protein>
<feature type="non-terminal residue" evidence="4">
    <location>
        <position position="1"/>
    </location>
</feature>
<keyword evidence="1" id="KW-0479">Metal-binding</keyword>
<reference evidence="4" key="1">
    <citation type="submission" date="2014-12" db="EMBL/GenBank/DDBJ databases">
        <title>Insight into the proteome of Arion vulgaris.</title>
        <authorList>
            <person name="Aradska J."/>
            <person name="Bulat T."/>
            <person name="Smidak R."/>
            <person name="Sarate P."/>
            <person name="Gangsoo J."/>
            <person name="Sialana F."/>
            <person name="Bilban M."/>
            <person name="Lubec G."/>
        </authorList>
    </citation>
    <scope>NUCLEOTIDE SEQUENCE</scope>
    <source>
        <tissue evidence="4">Skin</tissue>
    </source>
</reference>
<accession>A0A0B7C2I5</accession>
<proteinExistence type="predicted"/>
<dbReference type="InterPro" id="IPR002219">
    <property type="entry name" value="PKC_DAG/PE"/>
</dbReference>
<dbReference type="EMBL" id="HACG01051779">
    <property type="protein sequence ID" value="CEK98650.1"/>
    <property type="molecule type" value="Transcribed_RNA"/>
</dbReference>
<organism evidence="4">
    <name type="scientific">Arion vulgaris</name>
    <dbReference type="NCBI Taxonomy" id="1028688"/>
    <lineage>
        <taxon>Eukaryota</taxon>
        <taxon>Metazoa</taxon>
        <taxon>Spiralia</taxon>
        <taxon>Lophotrochozoa</taxon>
        <taxon>Mollusca</taxon>
        <taxon>Gastropoda</taxon>
        <taxon>Heterobranchia</taxon>
        <taxon>Euthyneura</taxon>
        <taxon>Panpulmonata</taxon>
        <taxon>Eupulmonata</taxon>
        <taxon>Stylommatophora</taxon>
        <taxon>Helicina</taxon>
        <taxon>Arionoidea</taxon>
        <taxon>Arionidae</taxon>
        <taxon>Arion</taxon>
    </lineage>
</organism>
<evidence type="ECO:0000259" key="3">
    <source>
        <dbReference type="PROSITE" id="PS50081"/>
    </source>
</evidence>
<evidence type="ECO:0000256" key="1">
    <source>
        <dbReference type="ARBA" id="ARBA00022723"/>
    </source>
</evidence>
<dbReference type="Pfam" id="PF00130">
    <property type="entry name" value="C1_1"/>
    <property type="match status" value="1"/>
</dbReference>
<dbReference type="SUPFAM" id="SSF57889">
    <property type="entry name" value="Cysteine-rich domain"/>
    <property type="match status" value="1"/>
</dbReference>
<evidence type="ECO:0000313" key="4">
    <source>
        <dbReference type="EMBL" id="CEK98650.1"/>
    </source>
</evidence>
<feature type="domain" description="Phorbol-ester/DAG-type" evidence="3">
    <location>
        <begin position="31"/>
        <end position="78"/>
    </location>
</feature>
<dbReference type="Gene3D" id="3.30.60.20">
    <property type="match status" value="1"/>
</dbReference>
<dbReference type="GO" id="GO:0046872">
    <property type="term" value="F:metal ion binding"/>
    <property type="evidence" value="ECO:0007669"/>
    <property type="project" value="UniProtKB-KW"/>
</dbReference>
<dbReference type="InterPro" id="IPR046349">
    <property type="entry name" value="C1-like_sf"/>
</dbReference>
<dbReference type="PRINTS" id="PR00008">
    <property type="entry name" value="DAGPEDOMAIN"/>
</dbReference>
<evidence type="ECO:0000256" key="2">
    <source>
        <dbReference type="ARBA" id="ARBA00022833"/>
    </source>
</evidence>
<dbReference type="SMART" id="SM00109">
    <property type="entry name" value="C1"/>
    <property type="match status" value="1"/>
</dbReference>
<keyword evidence="2" id="KW-0862">Zinc</keyword>
<feature type="non-terminal residue" evidence="4">
    <location>
        <position position="81"/>
    </location>
</feature>
<gene>
    <name evidence="4" type="primary">ORF219246</name>
</gene>
<name>A0A0B7C2I5_9EUPU</name>
<sequence length="81" mass="9371">GAQVAVIKKRSSVMKFFRFGRSKPSEPRVMQHSFRVYQFRRPHRCFVCLQLVYDQGSACQVCRYICHSACQAQVVTTCVSH</sequence>
<dbReference type="PROSITE" id="PS00479">
    <property type="entry name" value="ZF_DAG_PE_1"/>
    <property type="match status" value="1"/>
</dbReference>
<dbReference type="InterPro" id="IPR020454">
    <property type="entry name" value="DAG/PE-bd"/>
</dbReference>